<accession>A0A8T0W7C5</accession>
<evidence type="ECO:0000313" key="3">
    <source>
        <dbReference type="Proteomes" id="UP000823388"/>
    </source>
</evidence>
<proteinExistence type="predicted"/>
<reference evidence="2" key="1">
    <citation type="submission" date="2020-05" db="EMBL/GenBank/DDBJ databases">
        <title>WGS assembly of Panicum virgatum.</title>
        <authorList>
            <person name="Lovell J.T."/>
            <person name="Jenkins J."/>
            <person name="Shu S."/>
            <person name="Juenger T.E."/>
            <person name="Schmutz J."/>
        </authorList>
    </citation>
    <scope>NUCLEOTIDE SEQUENCE</scope>
    <source>
        <strain evidence="2">AP13</strain>
    </source>
</reference>
<gene>
    <name evidence="2" type="ORF">PVAP13_2KG411430</name>
</gene>
<comment type="caution">
    <text evidence="2">The sequence shown here is derived from an EMBL/GenBank/DDBJ whole genome shotgun (WGS) entry which is preliminary data.</text>
</comment>
<dbReference type="AlphaFoldDB" id="A0A8T0W7C5"/>
<feature type="compositionally biased region" description="Basic residues" evidence="1">
    <location>
        <begin position="31"/>
        <end position="45"/>
    </location>
</feature>
<feature type="compositionally biased region" description="Gly residues" evidence="1">
    <location>
        <begin position="117"/>
        <end position="136"/>
    </location>
</feature>
<sequence length="210" mass="22482">MPAVFLEYVFHTTRLDSLSLCRWALDSSLPHGRRKVNQRPTKLRRPPGLTSPPRIGRTLAAPPIHPPSRPWISPATGDDSEAQGRTCRDPVESLRLRRAARGGGEEEARAGCDVGADQGGGGPVREGAAGGAGRGHPGPRHEGARDAELHRGARARGRRAGGRVEGRALPPRGRDCTARGQAEDGKGEPGEGKERPHGNRFQPGQPRWSP</sequence>
<feature type="compositionally biased region" description="Basic and acidic residues" evidence="1">
    <location>
        <begin position="86"/>
        <end position="95"/>
    </location>
</feature>
<feature type="region of interest" description="Disordered" evidence="1">
    <location>
        <begin position="31"/>
        <end position="210"/>
    </location>
</feature>
<dbReference type="EMBL" id="CM029039">
    <property type="protein sequence ID" value="KAG2644282.1"/>
    <property type="molecule type" value="Genomic_DNA"/>
</dbReference>
<evidence type="ECO:0000313" key="2">
    <source>
        <dbReference type="EMBL" id="KAG2644282.1"/>
    </source>
</evidence>
<feature type="compositionally biased region" description="Basic and acidic residues" evidence="1">
    <location>
        <begin position="139"/>
        <end position="151"/>
    </location>
</feature>
<feature type="compositionally biased region" description="Basic residues" evidence="1">
    <location>
        <begin position="152"/>
        <end position="161"/>
    </location>
</feature>
<organism evidence="2 3">
    <name type="scientific">Panicum virgatum</name>
    <name type="common">Blackwell switchgrass</name>
    <dbReference type="NCBI Taxonomy" id="38727"/>
    <lineage>
        <taxon>Eukaryota</taxon>
        <taxon>Viridiplantae</taxon>
        <taxon>Streptophyta</taxon>
        <taxon>Embryophyta</taxon>
        <taxon>Tracheophyta</taxon>
        <taxon>Spermatophyta</taxon>
        <taxon>Magnoliopsida</taxon>
        <taxon>Liliopsida</taxon>
        <taxon>Poales</taxon>
        <taxon>Poaceae</taxon>
        <taxon>PACMAD clade</taxon>
        <taxon>Panicoideae</taxon>
        <taxon>Panicodae</taxon>
        <taxon>Paniceae</taxon>
        <taxon>Panicinae</taxon>
        <taxon>Panicum</taxon>
        <taxon>Panicum sect. Hiantes</taxon>
    </lineage>
</organism>
<protein>
    <submittedName>
        <fullName evidence="2">Uncharacterized protein</fullName>
    </submittedName>
</protein>
<name>A0A8T0W7C5_PANVG</name>
<keyword evidence="3" id="KW-1185">Reference proteome</keyword>
<feature type="compositionally biased region" description="Basic and acidic residues" evidence="1">
    <location>
        <begin position="162"/>
        <end position="197"/>
    </location>
</feature>
<dbReference type="Proteomes" id="UP000823388">
    <property type="component" value="Chromosome 2K"/>
</dbReference>
<evidence type="ECO:0000256" key="1">
    <source>
        <dbReference type="SAM" id="MobiDB-lite"/>
    </source>
</evidence>